<dbReference type="EMBL" id="CM009301">
    <property type="protein sequence ID" value="PNT09792.1"/>
    <property type="molecule type" value="Genomic_DNA"/>
</dbReference>
<keyword evidence="2" id="KW-1185">Reference proteome</keyword>
<dbReference type="Proteomes" id="UP000006729">
    <property type="component" value="Chromosome 12"/>
</dbReference>
<protein>
    <submittedName>
        <fullName evidence="1">Uncharacterized protein</fullName>
    </submittedName>
</protein>
<sequence>MRGLEDLAAPVDSEKVNENRIGADWEIVTETPSKALAAPLYSEKVNENRVAAGWEIVTETPSKGDAWIWKRSQPLLIQKNSMKQLPKVTLAFGRARTPY</sequence>
<evidence type="ECO:0000313" key="2">
    <source>
        <dbReference type="Proteomes" id="UP000006729"/>
    </source>
</evidence>
<name>A0A2K1Y9T4_POPTR</name>
<dbReference type="AlphaFoldDB" id="A0A2K1Y9T4"/>
<dbReference type="InParanoid" id="A0A2K1Y9T4"/>
<evidence type="ECO:0000313" key="1">
    <source>
        <dbReference type="EMBL" id="PNT09792.1"/>
    </source>
</evidence>
<gene>
    <name evidence="1" type="ORF">POPTR_012G064400</name>
</gene>
<proteinExistence type="predicted"/>
<organism evidence="1 2">
    <name type="scientific">Populus trichocarpa</name>
    <name type="common">Western balsam poplar</name>
    <name type="synonym">Populus balsamifera subsp. trichocarpa</name>
    <dbReference type="NCBI Taxonomy" id="3694"/>
    <lineage>
        <taxon>Eukaryota</taxon>
        <taxon>Viridiplantae</taxon>
        <taxon>Streptophyta</taxon>
        <taxon>Embryophyta</taxon>
        <taxon>Tracheophyta</taxon>
        <taxon>Spermatophyta</taxon>
        <taxon>Magnoliopsida</taxon>
        <taxon>eudicotyledons</taxon>
        <taxon>Gunneridae</taxon>
        <taxon>Pentapetalae</taxon>
        <taxon>rosids</taxon>
        <taxon>fabids</taxon>
        <taxon>Malpighiales</taxon>
        <taxon>Salicaceae</taxon>
        <taxon>Saliceae</taxon>
        <taxon>Populus</taxon>
    </lineage>
</organism>
<accession>A0A2K1Y9T4</accession>
<reference evidence="1 2" key="1">
    <citation type="journal article" date="2006" name="Science">
        <title>The genome of black cottonwood, Populus trichocarpa (Torr. &amp; Gray).</title>
        <authorList>
            <person name="Tuskan G.A."/>
            <person name="Difazio S."/>
            <person name="Jansson S."/>
            <person name="Bohlmann J."/>
            <person name="Grigoriev I."/>
            <person name="Hellsten U."/>
            <person name="Putnam N."/>
            <person name="Ralph S."/>
            <person name="Rombauts S."/>
            <person name="Salamov A."/>
            <person name="Schein J."/>
            <person name="Sterck L."/>
            <person name="Aerts A."/>
            <person name="Bhalerao R.R."/>
            <person name="Bhalerao R.P."/>
            <person name="Blaudez D."/>
            <person name="Boerjan W."/>
            <person name="Brun A."/>
            <person name="Brunner A."/>
            <person name="Busov V."/>
            <person name="Campbell M."/>
            <person name="Carlson J."/>
            <person name="Chalot M."/>
            <person name="Chapman J."/>
            <person name="Chen G.L."/>
            <person name="Cooper D."/>
            <person name="Coutinho P.M."/>
            <person name="Couturier J."/>
            <person name="Covert S."/>
            <person name="Cronk Q."/>
            <person name="Cunningham R."/>
            <person name="Davis J."/>
            <person name="Degroeve S."/>
            <person name="Dejardin A."/>
            <person name="Depamphilis C."/>
            <person name="Detter J."/>
            <person name="Dirks B."/>
            <person name="Dubchak I."/>
            <person name="Duplessis S."/>
            <person name="Ehlting J."/>
            <person name="Ellis B."/>
            <person name="Gendler K."/>
            <person name="Goodstein D."/>
            <person name="Gribskov M."/>
            <person name="Grimwood J."/>
            <person name="Groover A."/>
            <person name="Gunter L."/>
            <person name="Hamberger B."/>
            <person name="Heinze B."/>
            <person name="Helariutta Y."/>
            <person name="Henrissat B."/>
            <person name="Holligan D."/>
            <person name="Holt R."/>
            <person name="Huang W."/>
            <person name="Islam-Faridi N."/>
            <person name="Jones S."/>
            <person name="Jones-Rhoades M."/>
            <person name="Jorgensen R."/>
            <person name="Joshi C."/>
            <person name="Kangasjarvi J."/>
            <person name="Karlsson J."/>
            <person name="Kelleher C."/>
            <person name="Kirkpatrick R."/>
            <person name="Kirst M."/>
            <person name="Kohler A."/>
            <person name="Kalluri U."/>
            <person name="Larimer F."/>
            <person name="Leebens-Mack J."/>
            <person name="Leple J.C."/>
            <person name="Locascio P."/>
            <person name="Lou Y."/>
            <person name="Lucas S."/>
            <person name="Martin F."/>
            <person name="Montanini B."/>
            <person name="Napoli C."/>
            <person name="Nelson D.R."/>
            <person name="Nelson C."/>
            <person name="Nieminen K."/>
            <person name="Nilsson O."/>
            <person name="Pereda V."/>
            <person name="Peter G."/>
            <person name="Philippe R."/>
            <person name="Pilate G."/>
            <person name="Poliakov A."/>
            <person name="Razumovskaya J."/>
            <person name="Richardson P."/>
            <person name="Rinaldi C."/>
            <person name="Ritland K."/>
            <person name="Rouze P."/>
            <person name="Ryaboy D."/>
            <person name="Schmutz J."/>
            <person name="Schrader J."/>
            <person name="Segerman B."/>
            <person name="Shin H."/>
            <person name="Siddiqui A."/>
            <person name="Sterky F."/>
            <person name="Terry A."/>
            <person name="Tsai C.J."/>
            <person name="Uberbacher E."/>
            <person name="Unneberg P."/>
            <person name="Vahala J."/>
            <person name="Wall K."/>
            <person name="Wessler S."/>
            <person name="Yang G."/>
            <person name="Yin T."/>
            <person name="Douglas C."/>
            <person name="Marra M."/>
            <person name="Sandberg G."/>
            <person name="Van de Peer Y."/>
            <person name="Rokhsar D."/>
        </authorList>
    </citation>
    <scope>NUCLEOTIDE SEQUENCE [LARGE SCALE GENOMIC DNA]</scope>
    <source>
        <strain evidence="2">cv. Nisqually</strain>
    </source>
</reference>